<reference evidence="12 13" key="1">
    <citation type="submission" date="2019-08" db="EMBL/GenBank/DDBJ databases">
        <title>In-depth cultivation of the pig gut microbiome towards novel bacterial diversity and tailored functional studies.</title>
        <authorList>
            <person name="Wylensek D."/>
            <person name="Hitch T.C.A."/>
            <person name="Clavel T."/>
        </authorList>
    </citation>
    <scope>NUCLEOTIDE SEQUENCE [LARGE SCALE GENOMIC DNA]</scope>
    <source>
        <strain evidence="12 13">RF-744-FAT-4</strain>
    </source>
</reference>
<keyword evidence="2" id="KW-0136">Cellulose degradation</keyword>
<dbReference type="InterPro" id="IPR041286">
    <property type="entry name" value="MBG_2"/>
</dbReference>
<feature type="domain" description="MBG" evidence="10">
    <location>
        <begin position="3205"/>
        <end position="3291"/>
    </location>
</feature>
<feature type="domain" description="MBG" evidence="10">
    <location>
        <begin position="3679"/>
        <end position="3770"/>
    </location>
</feature>
<sequence length="6040" mass="647267">MKRKIFTWLFAAMFVAGAIFFIKPQAVFAAEGDDSASSAPTAAVTQTTTTPAAVTQTSSTPSTATRQTPAAQTASAQTAETVTTAQSSDAAATTEKTAEPSASTTTESTSEQTDSASNDASTQANTQQNAAVEDNTAQSGGTQSSTQTAATTNADGQSAAVEKGTIAAPTDLKWNGSQMIWTAPGITTTGGTVDSGAVTGYTLYVYKGKTLVFTTSTDATHYDNFANNIIGDDDKGSGRYTFTVQALTAKDNAYYNQEGAVSTESGAYVVPLVTVTGDNGIASTTPGDSFLLLPGNADHSHATVTATVQDGYQFAGWTGTGVTFDDASKSSTTVTINAGYDGDTALTITATSRDSAPPVISSFTGQDHSALTATATDGQTGIVRYAFTTKSNQNDLTDSDWTAVENSAARTKTFIYNLSAGGTYYFYAQDGSGNIAKSDALDVTKITYKNYTKPNDAADRIEYLIGSETYILSEPAYHAYDFNGWYLNSDFSGDTQTKITAHQDQGYILYGKWTAKTISKSELQLSNITKVYDGQSSSLAVNPTNTGNLSYQWFKGDKAIENATSKTLSVENVADSGTYHVAVTLKDDEGNVVATATSDPVTVTISKRPVIVEAQNQTLTYGAERVSSYLYIYEKVPGDDNSGLITGDENQITVGTLSCEYQKGNAAGRYDIAVRGFTSANYDIKMTPGTLTVNPKSADAVTAALEKDAYVYIGSEIKPAVTVTDGSTTLKAGTDYTVEYTNNIDVGKATATVKFQGNYTGTKTLLFNITKADFDSKVSINGWTYGNTASTPTVDANPGGGTVTYYYAKADSKNYTTAQPSQAGDYQVYAVIAATDNYNSVTTAAQKFTIAKRTITIKAADATFEYDGAAHSANAWSYINGTFASGEGFFAVTVKGTATDVTGNAGVANVITYTLTSATDADNYAIDAQNGKIVITPANLTVPAQPVWSAEAPGSAAWIAVAKKDLTVAYKLTLYAFDGTTYTPIGDPVMVSGTSYDFSRAIREYAAAAAKEGKAYRYAFTILSISSGGMNRDNYANSPVSEKFGNLLTAAVTLTPNEHLSSLTIGGQNAGTYILLQGERAAIGAKANEGWKFSDSAFTADSGLSLSEGAVTDTLIHDNFAAVHSTSAVITMRADAATSAIGQTVRVNTEDDVPWITTFTADNTADLKNVTFRFNMGDANGLAAWALTTSKDAPEKDADVWQNLSGTPTTYEGSTSASAAGKYYLYAKDTSGHIVTASTVVMNGAVPTYTKKGINVYALTLKSGTGADHTLYKIENTTVTLPALTTLGFAKTGYAFQNWYGATGIYQDQGGYAANANDTLTAHWTNEHFDVQVKYFYMGTDGNYSATPSATVSYNVLYGTKLNTTDDQVKRDQVGFTRDDVRSSSVTVTSAGQYLNVYYKRNQYTITKTYTAPGETKATNESQIFYYGADVSGFLKSKPSSAGYTFVGWTFEGSGGQPATMPAYDVSASGTFEAQPATYHIVSYTQDLKADGTPAETYTENSSRDVMTVNGAAITFGKADAAAIEGFTYAGAAVTTGSGSATKPADVSEEVTAAAKTANSETDQSNEVYINVYYMRNAYTLTQNVWKGEVGGHPLRAKTWTLYYGAPITAATYADDDLASIAPSGYTLASYVGWSTNTPPTAMPAGNVTCTRQYVSNVEGQYQVEVYIEGDTANTYTKQTYNYTGNVGATVTIGEGDTDTINYTNLSSSIPYFKYLQYKTVTDQDIADGKVQGASGVTVLPTVTRAAVTNTNDGETPVVLRIYFERQPITATIHYYYNVDGNNIEVATVTKTQKWGANSSFDYEALALFDTVSGGKWKGSIDSDLNIIAQVDGSNPDVYDFRNNGYVVSYTASYDLNDTHYYNSYRYDSEASLTGDDIGAEKRIMGYANNIVDVYYTKPDPTKQFYLDVVYNSGAYPGLAHGENKDVPVTYTYNGKTYQLRYQNEAAFYKDTKYAPDTAHTNYPGLNNLNLNNGDSSATTGKYIYSTSNVKDGYTRIEIGGTTYFISGDYLYIPLTANNYFLNNLTSVVIGKSDSDYTVNADELAHTDITNFLTTYRNTYASEAQAKGAHVYYHAWGSDIVKGNDVLLVTFEDARIVHLHYIVNGTSSYQQEYAQGGTVTDFSGGKQNYPEKAGYDLVWYTDPACTVKATSLTMDTDRNVYGQYEKNDLYNTVYAYYELANDVTKNGTTYHYITEKDLDAFKDDAALASSTENGVTTWTYNGQVVMVQKTQTSLSFATVSMKADDYQKDDFTFDDANADNRLTGYAESSPVTLRAYFKRNQYEVTVDENKEHANAVTDKHRVGETIQLSTPSRNGYTFTGWKLTQVTGSGDAEWQTLTDKTSFTMPNTHIKAVAQWSPAAFTQNIVHYYQNPVTLTYNQAEVAAMMAATTSTDVTIHYNGTAYTGKLYANGGVTFEIGGTTYYIATPTKSSETSYSASPKDLSAIAVPVSVTQDTAVKVSDNKNDVDHYNFASAVYQYEDTLTQLGAKDQYTNKYGMSLSYFYTLQTGLKVVLQVIDDQGTDNPTCTLTGAGQNDHYGQSVSISAVPGAGYTFVGWYKASDVLGSDGKLIQDYKKKTAVSKDPSFTQTLEGDCDYVAVVSALDVAQPTLTVGGTTELTYGYEAGQDNAVSVQAAFADGTNTDDVNYIASYQWYREMNGKRVAINGATAATYLIPEGLDAGTYIYTCDITVARRDNGRIQTYTSSAHTLTINPADMSVTVNAENPVITYDGQAHSSGVSVNKPADDKLYTVYYSNEEITADNLADLIARGAATTTAPEYTNVKVETDANGKVSIGGAYTTYYYVKYIGAGDANHNYQDASGSTTLTIVPKHVTLKAGSVVYHKTYDGETTVSGTATDSNSDLGKLVHGKDIYTIVGMANTDTDKGYVIDCSADFNSIHQSEANAITISRMKVINGDNQGTTNYNYVFADDYTITISGYIDRLPLTLQWGGTEFTYDGQSHQPTAQISSTIPAHDSDHLSVTVSGAQINRGTYNASATVSSTDAETYITDFSLSNGGQNFTIARRAITVKMDDGSATYDGNPHGPTTYTITEGTLPTDYVVTAESSKQYTNAGTYTDIKPTNVRIHNTQGEDVTDNFAVTSGNGSFTIQPKSVKVSGITASDKNYDGNTKADLDISQAIFDGIVEGDQLSLDPKKVTGAFENANAGNDKKVDLNIDSHALTGASAANYVLATDNQSTTTATINKLVITVTPDDQTIIYGETPGFSVAYSGFLDGETDNVISYKDQIIYTVGKNTASADDYASTLSVGNYTIFVNTNGLSADNYTFTPGTGTLTIDRRPIAVTAADGANVTKTYDGTTTADVQNSDYAFTAVAGNSASGIVNNDNVTLRYSAAYDSKDVGTPAVHMTGLSIDNGNYILATNAFDIAGTIKPRTLTVTADNKTITYGENAPAYTATYAGFVHDETASALGGTLAFTCDYDTNVATKRNAGTYTITPSGLTSGNYTISFISGILTVNKKEITITANNLTGIYGNPYAPNFGYTYSGLVYDENYVDVVNGTVLYTTNNFETTDVTVNGKTTKVISSTAGVYTITPNVSGLSAQNYSFVAANGTFTINKYGLNISGIVVKDKVYDGTTNVDGSQFDYKNVKYDGLLAIDQAYIDAHHDDAITAGGVYADSANVDKNKTVNLKITLLEYLSQRCYVLQDDKSQKTATSSITKRPVLITADSKTIQYGEDAPQLTVTYSQTKDANGKVVAASGLVAGETAGKANVTLSTTYVKYDDVRSYRITVDGFTKTTGSADPHNYVPNYTQGTLTVKSNQLTAPQPTWDATVPDKVTWNAVSGIGKVDVQGYTLTLYRNGEAVVGSTRTVAAAGSLEMNYSDLIHKTGAGTYTIKIKANASTENNADQKNVTDSDEGESGELYAANVTFQFASDAITQAGKGDTISIGGQPTYTMLAGETGVAINAALKNATGYTVQSVTSDKSVVTIADSTDTARTDASYASTVSMDAGLKTAGPVTVSIALSARPATLSVTVTPRPGTGQAKATYGYSETDAPSFTATVNVDSSGDNIGTGDYTYTYRWDYRIGAKDVHEGTAFTSSNTWKLPTGLAANASRTYYTVRCIVTAKRNDNGQTTTTVESWDAVSYVTNVTITARSITNTDFTISKIDNVIYNGSAHTPEPAVTDTGRNVALVEGTDFTYSYSNNVDAGTATVIITGKGNYADKITRTFTINPRHVSFSGNSHEITYDGTNHSYSDITEGGQNYEAKDANSGLVSGHTSNVEYHVTGTEAGNHSGSITPSADIVIRDANKVDVTKNYVVESRAGSLIINQSLADWKIFLTDNTYIYDGTAHHMINAPTTDPNANGAKTGTTTYTYSTELNGNYVSDLTSLTRTNAGSTTIYVKATNPNYSKTATTQADLIIDKRAISFDGHSIDENVTYDGAEHGTTAFTIGGKDYAAKDDTNGLAAGHKSNVTYSLKGTDVGDYTGKITSGNIVITDAKGQNVTDNYAIQLRLGTMKIVETNAAWTIALDNDTVTYDGTAHYNTKAVASQALSGETRYEYSLDGVTYYDDLTSLTKVNAGTYTIDVKATNPNYSKPATTTATLTINPKPVTITWTGDAFVYDGTTKLVTAEVSNKAKDDDTFTLGYGGTREASAVGSYSAKVTSLGNDNYTLDGATGIDHNWSIGYLATDASATVSGTMGKNDWYVGRDTKLNAPAGYQISRGESDWTSSICYPKDGQYTDVQYKLKNIQTGQITDFKTVSFKVDQSQPTGTIRDGSKDITDIDSKIAYHYIYPDQVTLTIVANDQENLSGVDTIAYQVVTKGQTFDPNGTWQTYTNAFNIAANTEAVVYAKITDKAGNVSIIHTDGLVVYTNATDKDNINYTLTTGQDQISGIALNGNTVKTVKLGDTTLTEGEDYRVENHKLIIDGDYLETLSAGDHNLIVSWNPLGETGETNGTLPNNSTITVHVLKHEGQVTDIQNLTKTYDGSAVGHPTYTSKSTGNATYLYKKAADPDDAYSITSPTDAGDYIVKVIVGTDSKYEETSGTQTFTINRRKVTFTGVSDTITYDGKTHTYTQVNANDGGLVSGHQYRVDYKLEGKNVGTYTGDIADKTKVTILSGSDDVTQNYDITTTNGQLIIKKSDDAWTISLGDSTHTYDGQPHAMNTTPSVSDLNGTTTYWYSFDEGEGYVNDLSDLTKDEAGDYIIYVKADNTNYNTTAKTKAHLIINPSDANWTIALDNDTVTYDGTAHYNTKAAASQALSGETRYEYSFDGVTYYDDLTSLTKVNAGTYTIDVKATNPNYSKTATTQADLIIDKRPVTFTGVSDTVTYDGQNHAYTQVNANDGGLVSGHQYTVGYTLEGKNAGTYIGGIADKTQVTIRSGSDDVTANYDITTTPGTLTINKTDAQWRVDLPDDTVTYDGTAHHNTKTAKINSLDGTTVQYSFNKDSGYVDDLCDLTQTDAGTYTIYVKATNPNYTTSEKTTTAALTINKRPITFTGESAEITYDGNPHTYTKVTIGSDGLASGHTSNLTYSLAGKDAGHYSGTLTQDIHITDGDNNDVTKNYDITAHNGTLIIAARPIADYPDFTVGEIAEVTYDGSAHTPEPAVTDTGRADRNHVVLVKDTDLTYHYSNNVDAGTATVTITGRGNYTGTIDRTFTINKRPVSFTGKSYTLTYDGKAHRYDGITVDGLLDGQTSDVRYSVSGTNAGTYGGAITKAEDIKITDGNKDVTANYAVTSAAGKLTIDKKDIAKADVTLGELVKFNNQALTQKIRSVVVDGLTVTYTVVGDTASQPGVYTLTLTGTGNFTGTCTKPWVLTADQNGQTGDVEGNVNVDVHLKNEAPKTDLITSKASVIQITADANEMSAVADGAVLDIWLENTDISDTISRTSKDAFEKKAPDLIVGAYVDISLYKQLFVKDQAQAKTQLHNVARPIRITMKLPKRLINNDANYRRSYKLFRLHDGVVEMIPVDYNAQDQTLTFSSDKFSEYAIVYADAYIGKSAADKDNRNHAARMICRTASARGHRQQNLSVGSAAQVQAAGAQSNGAAYRSGSPKTGDDQTIALWLILMLVSCFGMGAVMKSRGKNG</sequence>
<evidence type="ECO:0000256" key="1">
    <source>
        <dbReference type="ARBA" id="ARBA00022729"/>
    </source>
</evidence>
<feature type="domain" description="MBG" evidence="10">
    <location>
        <begin position="611"/>
        <end position="692"/>
    </location>
</feature>
<dbReference type="RefSeq" id="WP_154575617.1">
    <property type="nucleotide sequence ID" value="NZ_VUMO01000002.1"/>
</dbReference>
<accession>A0A7X2T9M7</accession>
<dbReference type="InterPro" id="IPR041248">
    <property type="entry name" value="YDG"/>
</dbReference>
<dbReference type="Pfam" id="PF18676">
    <property type="entry name" value="MBG_2"/>
    <property type="match status" value="5"/>
</dbReference>
<keyword evidence="3" id="KW-0119">Carbohydrate metabolism</keyword>
<name>A0A7X2T9M7_9FIRM</name>
<dbReference type="Gene3D" id="2.60.40.4270">
    <property type="entry name" value="Listeria-Bacteroides repeat domain"/>
    <property type="match status" value="1"/>
</dbReference>
<evidence type="ECO:0008006" key="14">
    <source>
        <dbReference type="Google" id="ProtNLM"/>
    </source>
</evidence>
<dbReference type="SUPFAM" id="SSF81296">
    <property type="entry name" value="E set domains"/>
    <property type="match status" value="1"/>
</dbReference>
<evidence type="ECO:0000256" key="4">
    <source>
        <dbReference type="ARBA" id="ARBA00023326"/>
    </source>
</evidence>
<keyword evidence="1 7" id="KW-0732">Signal</keyword>
<feature type="domain" description="YDG" evidence="9">
    <location>
        <begin position="3107"/>
        <end position="3191"/>
    </location>
</feature>
<feature type="domain" description="Bacterial repeat" evidence="11">
    <location>
        <begin position="300"/>
        <end position="338"/>
    </location>
</feature>
<feature type="signal peptide" evidence="7">
    <location>
        <begin position="1"/>
        <end position="29"/>
    </location>
</feature>
<keyword evidence="6" id="KW-0812">Transmembrane</keyword>
<keyword evidence="4" id="KW-0624">Polysaccharide degradation</keyword>
<evidence type="ECO:0000259" key="10">
    <source>
        <dbReference type="Pfam" id="PF18676"/>
    </source>
</evidence>
<dbReference type="Proteomes" id="UP000461754">
    <property type="component" value="Unassembled WGS sequence"/>
</dbReference>
<dbReference type="GO" id="GO:0030313">
    <property type="term" value="C:cell envelope"/>
    <property type="evidence" value="ECO:0007669"/>
    <property type="project" value="UniProtKB-SubCell"/>
</dbReference>
<dbReference type="Pfam" id="PF18998">
    <property type="entry name" value="Flg_new_2"/>
    <property type="match status" value="3"/>
</dbReference>
<evidence type="ECO:0000259" key="8">
    <source>
        <dbReference type="Pfam" id="PF03442"/>
    </source>
</evidence>
<proteinExistence type="predicted"/>
<dbReference type="Gene3D" id="3.30.210.10">
    <property type="entry name" value="DNA polymerase, thumb domain"/>
    <property type="match status" value="1"/>
</dbReference>
<feature type="domain" description="Carbohydrate binding X2" evidence="8">
    <location>
        <begin position="4839"/>
        <end position="4901"/>
    </location>
</feature>
<feature type="domain" description="MBG" evidence="10">
    <location>
        <begin position="3391"/>
        <end position="3470"/>
    </location>
</feature>
<evidence type="ECO:0000256" key="6">
    <source>
        <dbReference type="SAM" id="Phobius"/>
    </source>
</evidence>
<evidence type="ECO:0000256" key="3">
    <source>
        <dbReference type="ARBA" id="ARBA00023277"/>
    </source>
</evidence>
<dbReference type="InterPro" id="IPR005102">
    <property type="entry name" value="Carbo-bd_X2"/>
</dbReference>
<feature type="transmembrane region" description="Helical" evidence="6">
    <location>
        <begin position="6015"/>
        <end position="6033"/>
    </location>
</feature>
<evidence type="ECO:0000259" key="9">
    <source>
        <dbReference type="Pfam" id="PF18657"/>
    </source>
</evidence>
<feature type="domain" description="YDG" evidence="9">
    <location>
        <begin position="3298"/>
        <end position="3378"/>
    </location>
</feature>
<feature type="compositionally biased region" description="Low complexity" evidence="5">
    <location>
        <begin position="36"/>
        <end position="152"/>
    </location>
</feature>
<feature type="domain" description="MBG" evidence="10">
    <location>
        <begin position="3476"/>
        <end position="3569"/>
    </location>
</feature>
<comment type="caution">
    <text evidence="12">The sequence shown here is derived from an EMBL/GenBank/DDBJ whole genome shotgun (WGS) entry which is preliminary data.</text>
</comment>
<evidence type="ECO:0000313" key="13">
    <source>
        <dbReference type="Proteomes" id="UP000461754"/>
    </source>
</evidence>
<dbReference type="Gene3D" id="2.60.40.10">
    <property type="entry name" value="Immunoglobulins"/>
    <property type="match status" value="1"/>
</dbReference>
<evidence type="ECO:0000313" key="12">
    <source>
        <dbReference type="EMBL" id="MSS19210.1"/>
    </source>
</evidence>
<dbReference type="InterPro" id="IPR042229">
    <property type="entry name" value="Listeria/Bacterioides_rpt_sf"/>
</dbReference>
<dbReference type="InterPro" id="IPR013783">
    <property type="entry name" value="Ig-like_fold"/>
</dbReference>
<feature type="domain" description="Bacterial repeat" evidence="11">
    <location>
        <begin position="2299"/>
        <end position="2358"/>
    </location>
</feature>
<gene>
    <name evidence="12" type="ORF">FYJ52_02125</name>
</gene>
<keyword evidence="13" id="KW-1185">Reference proteome</keyword>
<organism evidence="12 13">
    <name type="scientific">Pseudoramibacter porci</name>
    <dbReference type="NCBI Taxonomy" id="2606631"/>
    <lineage>
        <taxon>Bacteria</taxon>
        <taxon>Bacillati</taxon>
        <taxon>Bacillota</taxon>
        <taxon>Clostridia</taxon>
        <taxon>Eubacteriales</taxon>
        <taxon>Eubacteriaceae</taxon>
        <taxon>Pseudoramibacter</taxon>
    </lineage>
</organism>
<evidence type="ECO:0000256" key="5">
    <source>
        <dbReference type="SAM" id="MobiDB-lite"/>
    </source>
</evidence>
<dbReference type="EMBL" id="VUMO01000002">
    <property type="protein sequence ID" value="MSS19210.1"/>
    <property type="molecule type" value="Genomic_DNA"/>
</dbReference>
<feature type="chain" id="PRO_5030624928" description="Ig-like domain-containing protein" evidence="7">
    <location>
        <begin position="30"/>
        <end position="6040"/>
    </location>
</feature>
<feature type="region of interest" description="Disordered" evidence="5">
    <location>
        <begin position="36"/>
        <end position="163"/>
    </location>
</feature>
<keyword evidence="6" id="KW-0472">Membrane</keyword>
<dbReference type="InterPro" id="IPR044060">
    <property type="entry name" value="Bacterial_rp_domain"/>
</dbReference>
<dbReference type="Pfam" id="PF18657">
    <property type="entry name" value="YDG"/>
    <property type="match status" value="2"/>
</dbReference>
<dbReference type="InterPro" id="IPR014756">
    <property type="entry name" value="Ig_E-set"/>
</dbReference>
<evidence type="ECO:0000256" key="7">
    <source>
        <dbReference type="SAM" id="SignalP"/>
    </source>
</evidence>
<dbReference type="Pfam" id="PF03442">
    <property type="entry name" value="CBM_X2"/>
    <property type="match status" value="1"/>
</dbReference>
<evidence type="ECO:0000259" key="11">
    <source>
        <dbReference type="Pfam" id="PF18998"/>
    </source>
</evidence>
<evidence type="ECO:0000256" key="2">
    <source>
        <dbReference type="ARBA" id="ARBA00023001"/>
    </source>
</evidence>
<feature type="domain" description="Bacterial repeat" evidence="11">
    <location>
        <begin position="2527"/>
        <end position="2562"/>
    </location>
</feature>
<dbReference type="GO" id="GO:0030245">
    <property type="term" value="P:cellulose catabolic process"/>
    <property type="evidence" value="ECO:0007669"/>
    <property type="project" value="UniProtKB-KW"/>
</dbReference>
<dbReference type="InterPro" id="IPR037160">
    <property type="entry name" value="DNA_Pol_thumb_sf"/>
</dbReference>
<keyword evidence="6" id="KW-1133">Transmembrane helix</keyword>
<protein>
    <recommendedName>
        <fullName evidence="14">Ig-like domain-containing protein</fullName>
    </recommendedName>
</protein>